<protein>
    <submittedName>
        <fullName evidence="2">Uncharacterized protein</fullName>
    </submittedName>
</protein>
<feature type="transmembrane region" description="Helical" evidence="1">
    <location>
        <begin position="106"/>
        <end position="124"/>
    </location>
</feature>
<organism evidence="2 3">
    <name type="scientific">Mucilaginibacter defluvii</name>
    <dbReference type="NCBI Taxonomy" id="1196019"/>
    <lineage>
        <taxon>Bacteria</taxon>
        <taxon>Pseudomonadati</taxon>
        <taxon>Bacteroidota</taxon>
        <taxon>Sphingobacteriia</taxon>
        <taxon>Sphingobacteriales</taxon>
        <taxon>Sphingobacteriaceae</taxon>
        <taxon>Mucilaginibacter</taxon>
    </lineage>
</organism>
<keyword evidence="1" id="KW-0472">Membrane</keyword>
<reference evidence="3" key="1">
    <citation type="journal article" date="2019" name="Int. J. Syst. Evol. Microbiol.">
        <title>The Global Catalogue of Microorganisms (GCM) 10K type strain sequencing project: providing services to taxonomists for standard genome sequencing and annotation.</title>
        <authorList>
            <consortium name="The Broad Institute Genomics Platform"/>
            <consortium name="The Broad Institute Genome Sequencing Center for Infectious Disease"/>
            <person name="Wu L."/>
            <person name="Ma J."/>
        </authorList>
    </citation>
    <scope>NUCLEOTIDE SEQUENCE [LARGE SCALE GENOMIC DNA]</scope>
    <source>
        <strain evidence="3">JCM 18283</strain>
    </source>
</reference>
<evidence type="ECO:0000313" key="2">
    <source>
        <dbReference type="EMBL" id="GAA4907033.1"/>
    </source>
</evidence>
<dbReference type="EMBL" id="BAABJI010000001">
    <property type="protein sequence ID" value="GAA4907033.1"/>
    <property type="molecule type" value="Genomic_DNA"/>
</dbReference>
<dbReference type="PROSITE" id="PS51257">
    <property type="entry name" value="PROKAR_LIPOPROTEIN"/>
    <property type="match status" value="1"/>
</dbReference>
<name>A0ABP9FML4_9SPHI</name>
<dbReference type="RefSeq" id="WP_345329542.1">
    <property type="nucleotide sequence ID" value="NZ_BAABJI010000001.1"/>
</dbReference>
<evidence type="ECO:0000256" key="1">
    <source>
        <dbReference type="SAM" id="Phobius"/>
    </source>
</evidence>
<keyword evidence="1" id="KW-0812">Transmembrane</keyword>
<dbReference type="Proteomes" id="UP001501436">
    <property type="component" value="Unassembled WGS sequence"/>
</dbReference>
<comment type="caution">
    <text evidence="2">The sequence shown here is derived from an EMBL/GenBank/DDBJ whole genome shotgun (WGS) entry which is preliminary data.</text>
</comment>
<proteinExistence type="predicted"/>
<keyword evidence="3" id="KW-1185">Reference proteome</keyword>
<feature type="transmembrane region" description="Helical" evidence="1">
    <location>
        <begin position="169"/>
        <end position="187"/>
    </location>
</feature>
<feature type="transmembrane region" description="Helical" evidence="1">
    <location>
        <begin position="12"/>
        <end position="35"/>
    </location>
</feature>
<accession>A0ABP9FML4</accession>
<evidence type="ECO:0000313" key="3">
    <source>
        <dbReference type="Proteomes" id="UP001501436"/>
    </source>
</evidence>
<sequence>MSDEKTDNIKKVIEYIPAFTAFIIAFSCVKFWSYYQVFDLNIFRYTDLNDFVVEALTDLFRMSFATLFGLSIKAPYKFSSDTSIHPKGSQEWLFEKGKSFIKLIEILCYIILGILTILTLYKYFYGKWSMYSKRTMLSMCAASLAIISSQQIPLNYLKNNLKSFSRTTFIILWILPIYFILHILYAYNDALNVRYNHTTVNTFIVTSSNKVISTSSNYYIGETNSYLIFYDEKENKNDIYYKSDIKQLSLKRKN</sequence>
<gene>
    <name evidence="2" type="ORF">GCM10023313_07230</name>
</gene>
<feature type="transmembrane region" description="Helical" evidence="1">
    <location>
        <begin position="136"/>
        <end position="157"/>
    </location>
</feature>
<keyword evidence="1" id="KW-1133">Transmembrane helix</keyword>